<sequence>MKALIVETMPRNVLAKFSGFIREKDALSKEVKLSFRQKSDEHNKIA</sequence>
<dbReference type="EMBL" id="JACIFZ010000003">
    <property type="protein sequence ID" value="MBB4222688.1"/>
    <property type="molecule type" value="Genomic_DNA"/>
</dbReference>
<dbReference type="RefSeq" id="WP_184639467.1">
    <property type="nucleotide sequence ID" value="NZ_JACIFZ010000003.1"/>
</dbReference>
<evidence type="ECO:0000313" key="1">
    <source>
        <dbReference type="EMBL" id="MBB4222688.1"/>
    </source>
</evidence>
<gene>
    <name evidence="1" type="ORF">GGD71_003468</name>
</gene>
<name>A0A840G198_9BURK</name>
<organism evidence="1 2">
    <name type="scientific">Variovorax guangxiensis</name>
    <dbReference type="NCBI Taxonomy" id="1775474"/>
    <lineage>
        <taxon>Bacteria</taxon>
        <taxon>Pseudomonadati</taxon>
        <taxon>Pseudomonadota</taxon>
        <taxon>Betaproteobacteria</taxon>
        <taxon>Burkholderiales</taxon>
        <taxon>Comamonadaceae</taxon>
        <taxon>Variovorax</taxon>
    </lineage>
</organism>
<comment type="caution">
    <text evidence="1">The sequence shown here is derived from an EMBL/GenBank/DDBJ whole genome shotgun (WGS) entry which is preliminary data.</text>
</comment>
<accession>A0A840G198</accession>
<protein>
    <submittedName>
        <fullName evidence="1">Uncharacterized protein</fullName>
    </submittedName>
</protein>
<dbReference type="Proteomes" id="UP000524450">
    <property type="component" value="Unassembled WGS sequence"/>
</dbReference>
<reference evidence="1 2" key="1">
    <citation type="submission" date="2020-08" db="EMBL/GenBank/DDBJ databases">
        <title>Genomic Encyclopedia of Type Strains, Phase IV (KMG-V): Genome sequencing to study the core and pangenomes of soil and plant-associated prokaryotes.</title>
        <authorList>
            <person name="Whitman W."/>
        </authorList>
    </citation>
    <scope>NUCLEOTIDE SEQUENCE [LARGE SCALE GENOMIC DNA]</scope>
    <source>
        <strain evidence="1 2">34/80</strain>
    </source>
</reference>
<evidence type="ECO:0000313" key="2">
    <source>
        <dbReference type="Proteomes" id="UP000524450"/>
    </source>
</evidence>
<dbReference type="AlphaFoldDB" id="A0A840G198"/>
<proteinExistence type="predicted"/>